<dbReference type="AlphaFoldDB" id="A0A0G1IQ03"/>
<evidence type="ECO:0000313" key="2">
    <source>
        <dbReference type="Proteomes" id="UP000034617"/>
    </source>
</evidence>
<dbReference type="Proteomes" id="UP000034617">
    <property type="component" value="Unassembled WGS sequence"/>
</dbReference>
<sequence>MMVIVALAATIPIPGGDAPKNPYCMSCTTDVMGLSRHNHINLYGTTDMEKS</sequence>
<gene>
    <name evidence="1" type="ORF">UW22_C0087G0003</name>
</gene>
<organism evidence="1 2">
    <name type="scientific">Candidatus Gottesmanbacteria bacterium GW2011_GWB1_44_11c</name>
    <dbReference type="NCBI Taxonomy" id="1618447"/>
    <lineage>
        <taxon>Bacteria</taxon>
        <taxon>Candidatus Gottesmaniibacteriota</taxon>
    </lineage>
</organism>
<comment type="caution">
    <text evidence="1">The sequence shown here is derived from an EMBL/GenBank/DDBJ whole genome shotgun (WGS) entry which is preliminary data.</text>
</comment>
<name>A0A0G1IQ03_9BACT</name>
<proteinExistence type="predicted"/>
<reference evidence="1 2" key="1">
    <citation type="journal article" date="2015" name="Nature">
        <title>rRNA introns, odd ribosomes, and small enigmatic genomes across a large radiation of phyla.</title>
        <authorList>
            <person name="Brown C.T."/>
            <person name="Hug L.A."/>
            <person name="Thomas B.C."/>
            <person name="Sharon I."/>
            <person name="Castelle C.J."/>
            <person name="Singh A."/>
            <person name="Wilkins M.J."/>
            <person name="Williams K.H."/>
            <person name="Banfield J.F."/>
        </authorList>
    </citation>
    <scope>NUCLEOTIDE SEQUENCE [LARGE SCALE GENOMIC DNA]</scope>
</reference>
<evidence type="ECO:0000313" key="1">
    <source>
        <dbReference type="EMBL" id="KKT33862.1"/>
    </source>
</evidence>
<protein>
    <submittedName>
        <fullName evidence="1">Uncharacterized protein</fullName>
    </submittedName>
</protein>
<accession>A0A0G1IQ03</accession>
<dbReference type="EMBL" id="LCHM01000087">
    <property type="protein sequence ID" value="KKT33862.1"/>
    <property type="molecule type" value="Genomic_DNA"/>
</dbReference>